<gene>
    <name evidence="1" type="ORF">OG549_04340</name>
</gene>
<protein>
    <submittedName>
        <fullName evidence="1">Esterase family protein</fullName>
    </submittedName>
</protein>
<dbReference type="SUPFAM" id="SSF53474">
    <property type="entry name" value="alpha/beta-Hydrolases"/>
    <property type="match status" value="1"/>
</dbReference>
<dbReference type="PANTHER" id="PTHR48098:SF1">
    <property type="entry name" value="DIACYLGLYCEROL ACYLTRANSFERASE_MYCOLYLTRANSFERASE AG85A"/>
    <property type="match status" value="1"/>
</dbReference>
<reference evidence="1" key="1">
    <citation type="submission" date="2022-10" db="EMBL/GenBank/DDBJ databases">
        <title>The complete genomes of actinobacterial strains from the NBC collection.</title>
        <authorList>
            <person name="Joergensen T.S."/>
            <person name="Alvarez Arevalo M."/>
            <person name="Sterndorff E.B."/>
            <person name="Faurdal D."/>
            <person name="Vuksanovic O."/>
            <person name="Mourched A.-S."/>
            <person name="Charusanti P."/>
            <person name="Shaw S."/>
            <person name="Blin K."/>
            <person name="Weber T."/>
        </authorList>
    </citation>
    <scope>NUCLEOTIDE SEQUENCE</scope>
    <source>
        <strain evidence="1">NBC_00003</strain>
    </source>
</reference>
<name>A0AAU2UY76_9ACTN</name>
<dbReference type="InterPro" id="IPR029058">
    <property type="entry name" value="AB_hydrolase_fold"/>
</dbReference>
<dbReference type="Pfam" id="PF00756">
    <property type="entry name" value="Esterase"/>
    <property type="match status" value="1"/>
</dbReference>
<organism evidence="1">
    <name type="scientific">Streptomyces sp. NBC_00003</name>
    <dbReference type="NCBI Taxonomy" id="2903608"/>
    <lineage>
        <taxon>Bacteria</taxon>
        <taxon>Bacillati</taxon>
        <taxon>Actinomycetota</taxon>
        <taxon>Actinomycetes</taxon>
        <taxon>Kitasatosporales</taxon>
        <taxon>Streptomycetaceae</taxon>
        <taxon>Streptomyces</taxon>
    </lineage>
</organism>
<dbReference type="EMBL" id="CP108318">
    <property type="protein sequence ID" value="WTW59924.1"/>
    <property type="molecule type" value="Genomic_DNA"/>
</dbReference>
<accession>A0AAU2UY76</accession>
<dbReference type="GO" id="GO:0016747">
    <property type="term" value="F:acyltransferase activity, transferring groups other than amino-acyl groups"/>
    <property type="evidence" value="ECO:0007669"/>
    <property type="project" value="TreeGrafter"/>
</dbReference>
<sequence>MRRVPVITVVVTVLLALLAGAFTAGTGNARERPVRADDGARVVAEQRVGPRQLDLTIDSPALGTTAHVRLLTPDGWSPGRHGWPALWLLHGCCGGYADWTKYTDVAQLPELRRVLVVMPEAGAAGWYSNWWNYGKGGAPRWETFHLAEVKQIIERGYGAGSRRVAAGLSMGGFGALSYAAHHPGLFRAVASYSGTVHPLLQVPGGFGPDWFLNLDRQLGVDPYAIWGDPVRQRAVWAAHDPTVQASSLRGLPIFLSCGSGKPGGPYDPPGTKDPNEAYFEQQNLALAARLRALGSPAVTDFYGPGIHEWPYWQRELRRSLPMLLAALGA</sequence>
<evidence type="ECO:0000313" key="1">
    <source>
        <dbReference type="EMBL" id="WTW59924.1"/>
    </source>
</evidence>
<dbReference type="InterPro" id="IPR050583">
    <property type="entry name" value="Mycobacterial_A85_antigen"/>
</dbReference>
<dbReference type="InterPro" id="IPR000801">
    <property type="entry name" value="Esterase-like"/>
</dbReference>
<dbReference type="PANTHER" id="PTHR48098">
    <property type="entry name" value="ENTEROCHELIN ESTERASE-RELATED"/>
    <property type="match status" value="1"/>
</dbReference>
<dbReference type="AlphaFoldDB" id="A0AAU2UY76"/>
<dbReference type="Gene3D" id="3.40.50.1820">
    <property type="entry name" value="alpha/beta hydrolase"/>
    <property type="match status" value="1"/>
</dbReference>
<proteinExistence type="predicted"/>